<name>A0AA39NMA5_ARMTA</name>
<keyword evidence="3" id="KW-1185">Reference proteome</keyword>
<reference evidence="2" key="1">
    <citation type="submission" date="2023-06" db="EMBL/GenBank/DDBJ databases">
        <authorList>
            <consortium name="Lawrence Berkeley National Laboratory"/>
            <person name="Ahrendt S."/>
            <person name="Sahu N."/>
            <person name="Indic B."/>
            <person name="Wong-Bajracharya J."/>
            <person name="Merenyi Z."/>
            <person name="Ke H.-M."/>
            <person name="Monk M."/>
            <person name="Kocsube S."/>
            <person name="Drula E."/>
            <person name="Lipzen A."/>
            <person name="Balint B."/>
            <person name="Henrissat B."/>
            <person name="Andreopoulos B."/>
            <person name="Martin F.M."/>
            <person name="Harder C.B."/>
            <person name="Rigling D."/>
            <person name="Ford K.L."/>
            <person name="Foster G.D."/>
            <person name="Pangilinan J."/>
            <person name="Papanicolaou A."/>
            <person name="Barry K."/>
            <person name="LaButti K."/>
            <person name="Viragh M."/>
            <person name="Koriabine M."/>
            <person name="Yan M."/>
            <person name="Riley R."/>
            <person name="Champramary S."/>
            <person name="Plett K.L."/>
            <person name="Tsai I.J."/>
            <person name="Slot J."/>
            <person name="Sipos G."/>
            <person name="Plett J."/>
            <person name="Nagy L.G."/>
            <person name="Grigoriev I.V."/>
        </authorList>
    </citation>
    <scope>NUCLEOTIDE SEQUENCE</scope>
    <source>
        <strain evidence="2">CCBAS 213</strain>
    </source>
</reference>
<dbReference type="AlphaFoldDB" id="A0AA39NMA5"/>
<accession>A0AA39NMA5</accession>
<proteinExistence type="predicted"/>
<evidence type="ECO:0000313" key="3">
    <source>
        <dbReference type="Proteomes" id="UP001175211"/>
    </source>
</evidence>
<feature type="transmembrane region" description="Helical" evidence="1">
    <location>
        <begin position="72"/>
        <end position="93"/>
    </location>
</feature>
<evidence type="ECO:0000313" key="2">
    <source>
        <dbReference type="EMBL" id="KAK0468246.1"/>
    </source>
</evidence>
<comment type="caution">
    <text evidence="2">The sequence shown here is derived from an EMBL/GenBank/DDBJ whole genome shotgun (WGS) entry which is preliminary data.</text>
</comment>
<gene>
    <name evidence="2" type="ORF">EV420DRAFT_453571</name>
</gene>
<dbReference type="RefSeq" id="XP_060338521.1">
    <property type="nucleotide sequence ID" value="XM_060482194.1"/>
</dbReference>
<dbReference type="Proteomes" id="UP001175211">
    <property type="component" value="Unassembled WGS sequence"/>
</dbReference>
<organism evidence="2 3">
    <name type="scientific">Armillaria tabescens</name>
    <name type="common">Ringless honey mushroom</name>
    <name type="synonym">Agaricus tabescens</name>
    <dbReference type="NCBI Taxonomy" id="1929756"/>
    <lineage>
        <taxon>Eukaryota</taxon>
        <taxon>Fungi</taxon>
        <taxon>Dikarya</taxon>
        <taxon>Basidiomycota</taxon>
        <taxon>Agaricomycotina</taxon>
        <taxon>Agaricomycetes</taxon>
        <taxon>Agaricomycetidae</taxon>
        <taxon>Agaricales</taxon>
        <taxon>Marasmiineae</taxon>
        <taxon>Physalacriaceae</taxon>
        <taxon>Desarmillaria</taxon>
    </lineage>
</organism>
<sequence>METGPGPSRQRGENLESLGAAHKGGVKKGGAIMHPTTTIKSLKMTRALAIQSSRRMHMMHLPHIEGIKGRPVSTGVITCAGAMVVAYTAYNVWRGERTAVRRMKGSQSSATSPEICREGPARIKEADVGDGRVLSGRDVVHEDKTTVPERMGPGKSGIIRRNIDPQGKPARTNVRQSSVIQEMDKDCFYNLWSCVIST</sequence>
<dbReference type="EMBL" id="JAUEPS010000002">
    <property type="protein sequence ID" value="KAK0468246.1"/>
    <property type="molecule type" value="Genomic_DNA"/>
</dbReference>
<keyword evidence="1" id="KW-0472">Membrane</keyword>
<keyword evidence="1" id="KW-1133">Transmembrane helix</keyword>
<evidence type="ECO:0000256" key="1">
    <source>
        <dbReference type="SAM" id="Phobius"/>
    </source>
</evidence>
<dbReference type="GeneID" id="85365742"/>
<keyword evidence="1" id="KW-0812">Transmembrane</keyword>
<protein>
    <submittedName>
        <fullName evidence="2">Uncharacterized protein</fullName>
    </submittedName>
</protein>